<dbReference type="EMBL" id="WJXW01000001">
    <property type="protein sequence ID" value="KAF9741710.1"/>
    <property type="molecule type" value="Genomic_DNA"/>
</dbReference>
<evidence type="ECO:0000313" key="1">
    <source>
        <dbReference type="EMBL" id="KAF9741710.1"/>
    </source>
</evidence>
<proteinExistence type="predicted"/>
<accession>A0A9P6GW89</accession>
<reference evidence="1" key="1">
    <citation type="journal article" date="2020" name="Mol. Plant Microbe Interact.">
        <title>Genome Sequence of the Biocontrol Agent Coniothyrium minitans strain Conio (IMI 134523).</title>
        <authorList>
            <person name="Patel D."/>
            <person name="Shittu T.A."/>
            <person name="Baroncelli R."/>
            <person name="Muthumeenakshi S."/>
            <person name="Osborne T.H."/>
            <person name="Janganan T.K."/>
            <person name="Sreenivasaprasad S."/>
        </authorList>
    </citation>
    <scope>NUCLEOTIDE SEQUENCE</scope>
    <source>
        <strain evidence="1">Conio</strain>
    </source>
</reference>
<evidence type="ECO:0000313" key="2">
    <source>
        <dbReference type="Proteomes" id="UP000756921"/>
    </source>
</evidence>
<keyword evidence="2" id="KW-1185">Reference proteome</keyword>
<name>A0A9P6GW89_9PLEO</name>
<dbReference type="OrthoDB" id="3786386at2759"/>
<gene>
    <name evidence="1" type="ORF">PMIN01_01249</name>
</gene>
<protein>
    <submittedName>
        <fullName evidence="1">Uncharacterized protein</fullName>
    </submittedName>
</protein>
<sequence>MPSAPNPPQPSPFLRGWTSLPPELRLQILSYILIIPSNCFKDPRITIWDYIHIPFHRSRKRFSLCGRFANIALPLLACPCTDAAFNMPQAALEMWYGQNTFHFGGIGRGCGEKLMQPYMTPNPNAFAYLQHVRMYIQGDYAGWMDLARYCEATKSMSKLKTLEVEFVRQARPDADSKSLRDAFADVGALGVHAEKFVLEYHGKSELLGLIRPPFMQDRWDYPDMAVVFENISVVVCGEKAVKEVVQRYWYDCVTRVDVDEMWELPPKSTYPWQKYVVRTQWC</sequence>
<dbReference type="Proteomes" id="UP000756921">
    <property type="component" value="Unassembled WGS sequence"/>
</dbReference>
<dbReference type="AlphaFoldDB" id="A0A9P6GW89"/>
<organism evidence="1 2">
    <name type="scientific">Paraphaeosphaeria minitans</name>
    <dbReference type="NCBI Taxonomy" id="565426"/>
    <lineage>
        <taxon>Eukaryota</taxon>
        <taxon>Fungi</taxon>
        <taxon>Dikarya</taxon>
        <taxon>Ascomycota</taxon>
        <taxon>Pezizomycotina</taxon>
        <taxon>Dothideomycetes</taxon>
        <taxon>Pleosporomycetidae</taxon>
        <taxon>Pleosporales</taxon>
        <taxon>Massarineae</taxon>
        <taxon>Didymosphaeriaceae</taxon>
        <taxon>Paraphaeosphaeria</taxon>
    </lineage>
</organism>
<comment type="caution">
    <text evidence="1">The sequence shown here is derived from an EMBL/GenBank/DDBJ whole genome shotgun (WGS) entry which is preliminary data.</text>
</comment>